<dbReference type="PANTHER" id="PTHR34387">
    <property type="entry name" value="SLR1258 PROTEIN"/>
    <property type="match status" value="1"/>
</dbReference>
<evidence type="ECO:0000256" key="2">
    <source>
        <dbReference type="SAM" id="SignalP"/>
    </source>
</evidence>
<dbReference type="InterPro" id="IPR007497">
    <property type="entry name" value="SIMPL/DUF541"/>
</dbReference>
<dbReference type="RefSeq" id="WP_221599861.1">
    <property type="nucleotide sequence ID" value="NZ_JAIGNU010000001.1"/>
</dbReference>
<sequence length="242" mass="25451">MRGKIIAALALTLLASPSFAQSADPAPVVSANETILRVSGEGTLSVAPEMAKISVGVSTTGATALDALSENNRKSGSLVEAIRAAGIAGKDVQTNDLSVEPEYAEDEEVDRIIGWRATNTLTITTSDLENLGDLITVLFEAGGNTADTPDFGLTERSKLRATRQAERKALEEARDQAEATAEALGMRIARTLLVSDSKVSFTGGGRYIVVTGSRMARSAVPIEPGLIEVEAKYSVEYALVPL</sequence>
<protein>
    <submittedName>
        <fullName evidence="3">SIMPL domain-containing protein</fullName>
    </submittedName>
</protein>
<name>A0ABS7JQU1_9SPHN</name>
<feature type="coiled-coil region" evidence="1">
    <location>
        <begin position="156"/>
        <end position="187"/>
    </location>
</feature>
<dbReference type="EMBL" id="JAIGNU010000001">
    <property type="protein sequence ID" value="MBX7499948.1"/>
    <property type="molecule type" value="Genomic_DNA"/>
</dbReference>
<proteinExistence type="predicted"/>
<evidence type="ECO:0000313" key="3">
    <source>
        <dbReference type="EMBL" id="MBX7499948.1"/>
    </source>
</evidence>
<keyword evidence="2" id="KW-0732">Signal</keyword>
<keyword evidence="1" id="KW-0175">Coiled coil</keyword>
<reference evidence="3 4" key="1">
    <citation type="submission" date="2021-08" db="EMBL/GenBank/DDBJ databases">
        <title>Comparative Genomics Analysis of the Genus Qipengyuania Reveals Extensive Genetic Diversity and Metabolic Versatility, Including the Description of Fifteen Novel Species.</title>
        <authorList>
            <person name="Liu Y."/>
        </authorList>
    </citation>
    <scope>NUCLEOTIDE SEQUENCE [LARGE SCALE GENOMIC DNA]</scope>
    <source>
        <strain evidence="3 4">YG27</strain>
    </source>
</reference>
<gene>
    <name evidence="3" type="ORF">K3181_00650</name>
</gene>
<evidence type="ECO:0000313" key="4">
    <source>
        <dbReference type="Proteomes" id="UP000782554"/>
    </source>
</evidence>
<feature type="chain" id="PRO_5045364970" evidence="2">
    <location>
        <begin position="23"/>
        <end position="242"/>
    </location>
</feature>
<dbReference type="Gene3D" id="3.30.70.2970">
    <property type="entry name" value="Protein of unknown function (DUF541), domain 2"/>
    <property type="match status" value="1"/>
</dbReference>
<keyword evidence="4" id="KW-1185">Reference proteome</keyword>
<accession>A0ABS7JQU1</accession>
<dbReference type="InterPro" id="IPR052022">
    <property type="entry name" value="26kDa_periplasmic_antigen"/>
</dbReference>
<dbReference type="Gene3D" id="3.30.110.170">
    <property type="entry name" value="Protein of unknown function (DUF541), domain 1"/>
    <property type="match status" value="1"/>
</dbReference>
<feature type="signal peptide" evidence="2">
    <location>
        <begin position="1"/>
        <end position="22"/>
    </location>
</feature>
<comment type="caution">
    <text evidence="3">The sequence shown here is derived from an EMBL/GenBank/DDBJ whole genome shotgun (WGS) entry which is preliminary data.</text>
</comment>
<dbReference type="Proteomes" id="UP000782554">
    <property type="component" value="Unassembled WGS sequence"/>
</dbReference>
<evidence type="ECO:0000256" key="1">
    <source>
        <dbReference type="SAM" id="Coils"/>
    </source>
</evidence>
<dbReference type="Pfam" id="PF04402">
    <property type="entry name" value="SIMPL"/>
    <property type="match status" value="1"/>
</dbReference>
<dbReference type="PANTHER" id="PTHR34387:SF2">
    <property type="entry name" value="SLR1258 PROTEIN"/>
    <property type="match status" value="1"/>
</dbReference>
<organism evidence="3 4">
    <name type="scientific">Qipengyuania mesophila</name>
    <dbReference type="NCBI Taxonomy" id="2867246"/>
    <lineage>
        <taxon>Bacteria</taxon>
        <taxon>Pseudomonadati</taxon>
        <taxon>Pseudomonadota</taxon>
        <taxon>Alphaproteobacteria</taxon>
        <taxon>Sphingomonadales</taxon>
        <taxon>Erythrobacteraceae</taxon>
        <taxon>Qipengyuania</taxon>
    </lineage>
</organism>